<organism evidence="1 2">
    <name type="scientific">Alkalihalobacillus alcalophilus ATCC 27647 = CGMCC 1.3604</name>
    <dbReference type="NCBI Taxonomy" id="1218173"/>
    <lineage>
        <taxon>Bacteria</taxon>
        <taxon>Bacillati</taxon>
        <taxon>Bacillota</taxon>
        <taxon>Bacilli</taxon>
        <taxon>Bacillales</taxon>
        <taxon>Bacillaceae</taxon>
        <taxon>Alkalihalobacillus</taxon>
    </lineage>
</organism>
<comment type="caution">
    <text evidence="1">The sequence shown here is derived from an EMBL/GenBank/DDBJ whole genome shotgun (WGS) entry which is preliminary data.</text>
</comment>
<dbReference type="Proteomes" id="UP000297014">
    <property type="component" value="Unassembled WGS sequence"/>
</dbReference>
<reference evidence="1 2" key="1">
    <citation type="submission" date="2014-01" db="EMBL/GenBank/DDBJ databases">
        <title>Draft genome sequencing of Bacillus alcalophilus CGMCC 1.3604.</title>
        <authorList>
            <person name="Yang J."/>
            <person name="Diao L."/>
            <person name="Yang S."/>
        </authorList>
    </citation>
    <scope>NUCLEOTIDE SEQUENCE [LARGE SCALE GENOMIC DNA]</scope>
    <source>
        <strain evidence="1 2">CGMCC 1.3604</strain>
    </source>
</reference>
<evidence type="ECO:0000313" key="2">
    <source>
        <dbReference type="Proteomes" id="UP000297014"/>
    </source>
</evidence>
<name>A0A4S4JVW2_ALKAL</name>
<accession>A0A4S4JVW2</accession>
<protein>
    <submittedName>
        <fullName evidence="1">Uncharacterized protein</fullName>
    </submittedName>
</protein>
<gene>
    <name evidence="1" type="ORF">AJ85_18685</name>
</gene>
<evidence type="ECO:0000313" key="1">
    <source>
        <dbReference type="EMBL" id="THG89284.1"/>
    </source>
</evidence>
<sequence length="39" mass="4614">MIYLMRVFEGELRVDKGLLLINKCHETLKALDLSMRCLF</sequence>
<dbReference type="EMBL" id="JALP01000249">
    <property type="protein sequence ID" value="THG89284.1"/>
    <property type="molecule type" value="Genomic_DNA"/>
</dbReference>
<proteinExistence type="predicted"/>
<dbReference type="AlphaFoldDB" id="A0A4S4JVW2"/>